<evidence type="ECO:0000256" key="1">
    <source>
        <dbReference type="SAM" id="Phobius"/>
    </source>
</evidence>
<feature type="signal peptide" evidence="2">
    <location>
        <begin position="1"/>
        <end position="28"/>
    </location>
</feature>
<reference evidence="3" key="1">
    <citation type="journal article" date="2018" name="PLoS Negl. Trop. Dis.">
        <title>An insight into the salivary gland and fat body transcriptome of Panstrongylus lignarius (Hemiptera: Heteroptera), the main vector of Chagas disease in Peru.</title>
        <authorList>
            <person name="Nevoa J.C."/>
            <person name="Mendes M.T."/>
            <person name="da Silva M.V."/>
            <person name="Soares S.C."/>
            <person name="Oliveira C.J.F."/>
            <person name="Ribeiro J.M.C."/>
        </authorList>
    </citation>
    <scope>NUCLEOTIDE SEQUENCE</scope>
</reference>
<name>A0A224XWX9_9HEMI</name>
<proteinExistence type="predicted"/>
<keyword evidence="1" id="KW-0812">Transmembrane</keyword>
<feature type="chain" id="PRO_5012149373" description="Secreted protein" evidence="2">
    <location>
        <begin position="29"/>
        <end position="76"/>
    </location>
</feature>
<keyword evidence="1" id="KW-0472">Membrane</keyword>
<dbReference type="AlphaFoldDB" id="A0A224XWX9"/>
<feature type="transmembrane region" description="Helical" evidence="1">
    <location>
        <begin position="38"/>
        <end position="58"/>
    </location>
</feature>
<evidence type="ECO:0008006" key="4">
    <source>
        <dbReference type="Google" id="ProtNLM"/>
    </source>
</evidence>
<evidence type="ECO:0000313" key="3">
    <source>
        <dbReference type="EMBL" id="JAW15764.1"/>
    </source>
</evidence>
<keyword evidence="2" id="KW-0732">Signal</keyword>
<sequence length="76" mass="8485">MDALLMPTMVQLLLQLVLLFLVWLHCQGIPVGFRSKKSLWVLLALILVELIVHVPVQVSSSETLLVLRLGLLVISI</sequence>
<evidence type="ECO:0000256" key="2">
    <source>
        <dbReference type="SAM" id="SignalP"/>
    </source>
</evidence>
<dbReference type="EMBL" id="GFTR01000662">
    <property type="protein sequence ID" value="JAW15764.1"/>
    <property type="molecule type" value="Transcribed_RNA"/>
</dbReference>
<protein>
    <recommendedName>
        <fullName evidence="4">Secreted protein</fullName>
    </recommendedName>
</protein>
<accession>A0A224XWX9</accession>
<keyword evidence="1" id="KW-1133">Transmembrane helix</keyword>
<organism evidence="3">
    <name type="scientific">Panstrongylus lignarius</name>
    <dbReference type="NCBI Taxonomy" id="156445"/>
    <lineage>
        <taxon>Eukaryota</taxon>
        <taxon>Metazoa</taxon>
        <taxon>Ecdysozoa</taxon>
        <taxon>Arthropoda</taxon>
        <taxon>Hexapoda</taxon>
        <taxon>Insecta</taxon>
        <taxon>Pterygota</taxon>
        <taxon>Neoptera</taxon>
        <taxon>Paraneoptera</taxon>
        <taxon>Hemiptera</taxon>
        <taxon>Heteroptera</taxon>
        <taxon>Panheteroptera</taxon>
        <taxon>Cimicomorpha</taxon>
        <taxon>Reduviidae</taxon>
        <taxon>Triatominae</taxon>
        <taxon>Panstrongylus</taxon>
    </lineage>
</organism>